<evidence type="ECO:0000259" key="16">
    <source>
        <dbReference type="Pfam" id="PF00999"/>
    </source>
</evidence>
<dbReference type="PRINTS" id="PR01088">
    <property type="entry name" value="NAHEXCHNGR6"/>
</dbReference>
<feature type="transmembrane region" description="Helical" evidence="15">
    <location>
        <begin position="170"/>
        <end position="187"/>
    </location>
</feature>
<dbReference type="InterPro" id="IPR018422">
    <property type="entry name" value="Cation/H_exchanger_CPA1"/>
</dbReference>
<dbReference type="Gene3D" id="6.10.140.1330">
    <property type="match status" value="1"/>
</dbReference>
<dbReference type="GO" id="GO:0015385">
    <property type="term" value="F:sodium:proton antiporter activity"/>
    <property type="evidence" value="ECO:0007669"/>
    <property type="project" value="InterPro"/>
</dbReference>
<reference evidence="17" key="2">
    <citation type="submission" date="2025-08" db="UniProtKB">
        <authorList>
            <consortium name="Ensembl"/>
        </authorList>
    </citation>
    <scope>IDENTIFICATION</scope>
</reference>
<evidence type="ECO:0000256" key="15">
    <source>
        <dbReference type="SAM" id="Phobius"/>
    </source>
</evidence>
<evidence type="ECO:0000256" key="14">
    <source>
        <dbReference type="SAM" id="MobiDB-lite"/>
    </source>
</evidence>
<comment type="subcellular location">
    <subcellularLocation>
        <location evidence="2">Cell membrane</location>
        <topology evidence="2">Multi-pass membrane protein</topology>
    </subcellularLocation>
    <subcellularLocation>
        <location evidence="1">Recycling endosome membrane</location>
        <topology evidence="1">Multi-pass membrane protein</topology>
    </subcellularLocation>
</comment>
<evidence type="ECO:0000256" key="10">
    <source>
        <dbReference type="ARBA" id="ARBA00023065"/>
    </source>
</evidence>
<dbReference type="InterPro" id="IPR004709">
    <property type="entry name" value="NaH_exchanger"/>
</dbReference>
<feature type="domain" description="Cation/H+ exchanger transmembrane" evidence="16">
    <location>
        <begin position="71"/>
        <end position="518"/>
    </location>
</feature>
<organism evidence="17 18">
    <name type="scientific">Myripristis murdjan</name>
    <name type="common">pinecone soldierfish</name>
    <dbReference type="NCBI Taxonomy" id="586833"/>
    <lineage>
        <taxon>Eukaryota</taxon>
        <taxon>Metazoa</taxon>
        <taxon>Chordata</taxon>
        <taxon>Craniata</taxon>
        <taxon>Vertebrata</taxon>
        <taxon>Euteleostomi</taxon>
        <taxon>Actinopterygii</taxon>
        <taxon>Neopterygii</taxon>
        <taxon>Teleostei</taxon>
        <taxon>Neoteleostei</taxon>
        <taxon>Acanthomorphata</taxon>
        <taxon>Holocentriformes</taxon>
        <taxon>Holocentridae</taxon>
        <taxon>Myripristis</taxon>
    </lineage>
</organism>
<gene>
    <name evidence="17" type="primary">SLC9A7</name>
    <name evidence="17" type="synonym">slc9a7</name>
</gene>
<reference evidence="17" key="1">
    <citation type="submission" date="2019-06" db="EMBL/GenBank/DDBJ databases">
        <authorList>
            <consortium name="Wellcome Sanger Institute Data Sharing"/>
        </authorList>
    </citation>
    <scope>NUCLEOTIDE SEQUENCE [LARGE SCALE GENOMIC DNA]</scope>
</reference>
<keyword evidence="13" id="KW-0050">Antiport</keyword>
<evidence type="ECO:0000256" key="13">
    <source>
        <dbReference type="RuleBase" id="RU003722"/>
    </source>
</evidence>
<dbReference type="NCBIfam" id="TIGR00840">
    <property type="entry name" value="b_cpa1"/>
    <property type="match status" value="1"/>
</dbReference>
<evidence type="ECO:0000256" key="9">
    <source>
        <dbReference type="ARBA" id="ARBA00023053"/>
    </source>
</evidence>
<keyword evidence="18" id="KW-1185">Reference proteome</keyword>
<evidence type="ECO:0000256" key="1">
    <source>
        <dbReference type="ARBA" id="ARBA00004195"/>
    </source>
</evidence>
<feature type="transmembrane region" description="Helical" evidence="15">
    <location>
        <begin position="423"/>
        <end position="442"/>
    </location>
</feature>
<dbReference type="GeneTree" id="ENSGT00940000153460"/>
<dbReference type="InterPro" id="IPR006153">
    <property type="entry name" value="Cation/H_exchanger_TM"/>
</dbReference>
<dbReference type="PANTHER" id="PTHR10110">
    <property type="entry name" value="SODIUM/HYDROGEN EXCHANGER"/>
    <property type="match status" value="1"/>
</dbReference>
<dbReference type="PRINTS" id="PR01084">
    <property type="entry name" value="NAHEXCHNGR"/>
</dbReference>
<feature type="transmembrane region" description="Helical" evidence="15">
    <location>
        <begin position="346"/>
        <end position="375"/>
    </location>
</feature>
<feature type="compositionally biased region" description="Gly residues" evidence="14">
    <location>
        <begin position="644"/>
        <end position="657"/>
    </location>
</feature>
<evidence type="ECO:0000256" key="8">
    <source>
        <dbReference type="ARBA" id="ARBA00022989"/>
    </source>
</evidence>
<evidence type="ECO:0000256" key="3">
    <source>
        <dbReference type="ARBA" id="ARBA00007367"/>
    </source>
</evidence>
<evidence type="ECO:0000256" key="11">
    <source>
        <dbReference type="ARBA" id="ARBA00023136"/>
    </source>
</evidence>
<feature type="transmembrane region" description="Helical" evidence="15">
    <location>
        <begin position="59"/>
        <end position="78"/>
    </location>
</feature>
<evidence type="ECO:0000313" key="18">
    <source>
        <dbReference type="Proteomes" id="UP000472263"/>
    </source>
</evidence>
<name>A0A667YED7_9TELE</name>
<evidence type="ECO:0000256" key="6">
    <source>
        <dbReference type="ARBA" id="ARBA00022692"/>
    </source>
</evidence>
<proteinExistence type="inferred from homology"/>
<dbReference type="GO" id="GO:0005886">
    <property type="term" value="C:plasma membrane"/>
    <property type="evidence" value="ECO:0007669"/>
    <property type="project" value="UniProtKB-SubCell"/>
</dbReference>
<evidence type="ECO:0000256" key="7">
    <source>
        <dbReference type="ARBA" id="ARBA00022753"/>
    </source>
</evidence>
<dbReference type="Proteomes" id="UP000472263">
    <property type="component" value="Chromosome 4"/>
</dbReference>
<feature type="compositionally biased region" description="Basic and acidic residues" evidence="14">
    <location>
        <begin position="672"/>
        <end position="683"/>
    </location>
</feature>
<sequence length="699" mass="77675">MDAFRQPRRRRGACATPETMLSALIILLNTIRGMKAEDDGMEELATEKEAEESHRQDSVNLLTFILLLTLTILTIWLFKHRRVRFLHETGLAMIYGLLVGVILRYGIPATSYHNKTPPSCSLKEGPVSTLLLNVSGKFFEYTLKGEINSREIHNVEQNDMLRKVTFDPEVFFNILLPPIIFHAGYSLKKRHFFRNLGSIITYAFLGTAISCFVIGNLMYGVVKLMQVVGQLTDKFYYTDCLFFGAIISATDPVTVLAIFNELHADVDLYALLFGESVMNDAVAIVLSSSIVAYQPSGANTHMFDASAFFKSVGVFLGIFSGSFAMGAVTGVVTFTKLHCFPLLETALFFLMSWSTFLLAEACGFTGVVAVLFCGITQAHYTYNNLSEESTKRTKQLFEVLHFLAENFIFSYMGLALFTFQNHIFSPIFIVGAFIAIFIGRASNIYPLSFLLNLGRRHKIKGNFQHMMMFAGLRGAMAFALAIRDTATYARQMMFTTTLLIVFFTVWVFGGGTTPMLSWLHIRVGGSKALQRQHRHYEKVGVDPDQDPQPSGDNFQVLHGVSIAMKMKVNNIWIFLFYLKPILTHSGPPLTTTLPSCCGPLARCLTSPQAYENHEQLRDHDSDLILNDGDLTLTYGDTAITANGASGGSGADAPGGSGWSVNGKRSGSTSEEALERELDSREQELLSRGTRLVFPIEDHV</sequence>
<keyword evidence="10 13" id="KW-0406">Ion transport</keyword>
<feature type="transmembrane region" description="Helical" evidence="15">
    <location>
        <begin position="396"/>
        <end position="417"/>
    </location>
</feature>
<dbReference type="InterPro" id="IPR002090">
    <property type="entry name" value="NHE-6/7/9"/>
</dbReference>
<protein>
    <recommendedName>
        <fullName evidence="13">Sodium/hydrogen exchanger</fullName>
    </recommendedName>
</protein>
<keyword evidence="11 15" id="KW-0472">Membrane</keyword>
<keyword evidence="9" id="KW-0915">Sodium</keyword>
<keyword evidence="4 13" id="KW-0813">Transport</keyword>
<feature type="region of interest" description="Disordered" evidence="14">
    <location>
        <begin position="644"/>
        <end position="683"/>
    </location>
</feature>
<dbReference type="GO" id="GO:0055038">
    <property type="term" value="C:recycling endosome membrane"/>
    <property type="evidence" value="ECO:0007669"/>
    <property type="project" value="UniProtKB-SubCell"/>
</dbReference>
<dbReference type="GO" id="GO:0098719">
    <property type="term" value="P:sodium ion import across plasma membrane"/>
    <property type="evidence" value="ECO:0007669"/>
    <property type="project" value="TreeGrafter"/>
</dbReference>
<evidence type="ECO:0000256" key="5">
    <source>
        <dbReference type="ARBA" id="ARBA00022475"/>
    </source>
</evidence>
<dbReference type="GO" id="GO:0051453">
    <property type="term" value="P:regulation of intracellular pH"/>
    <property type="evidence" value="ECO:0007669"/>
    <property type="project" value="TreeGrafter"/>
</dbReference>
<evidence type="ECO:0000256" key="12">
    <source>
        <dbReference type="ARBA" id="ARBA00023201"/>
    </source>
</evidence>
<evidence type="ECO:0000256" key="4">
    <source>
        <dbReference type="ARBA" id="ARBA00022448"/>
    </source>
</evidence>
<evidence type="ECO:0000256" key="2">
    <source>
        <dbReference type="ARBA" id="ARBA00004651"/>
    </source>
</evidence>
<keyword evidence="5" id="KW-1003">Cell membrane</keyword>
<keyword evidence="12 13" id="KW-0739">Sodium transport</keyword>
<accession>A0A667YED7</accession>
<dbReference type="Ensembl" id="ENSMMDT00005025387.1">
    <property type="protein sequence ID" value="ENSMMDP00005024858.1"/>
    <property type="gene ID" value="ENSMMDG00005011735.1"/>
</dbReference>
<evidence type="ECO:0000313" key="17">
    <source>
        <dbReference type="Ensembl" id="ENSMMDP00005024858.1"/>
    </source>
</evidence>
<dbReference type="Pfam" id="PF00999">
    <property type="entry name" value="Na_H_Exchanger"/>
    <property type="match status" value="1"/>
</dbReference>
<dbReference type="GO" id="GO:0015386">
    <property type="term" value="F:potassium:proton antiporter activity"/>
    <property type="evidence" value="ECO:0007669"/>
    <property type="project" value="TreeGrafter"/>
</dbReference>
<keyword evidence="7" id="KW-0967">Endosome</keyword>
<keyword evidence="6 13" id="KW-0812">Transmembrane</keyword>
<dbReference type="AlphaFoldDB" id="A0A667YED7"/>
<comment type="similarity">
    <text evidence="3 13">Belongs to the monovalent cation:proton antiporter 1 (CPA1) transporter (TC 2.A.36) family.</text>
</comment>
<dbReference type="PANTHER" id="PTHR10110:SF62">
    <property type="entry name" value="SODIUM_HYDROGEN EXCHANGER 7"/>
    <property type="match status" value="1"/>
</dbReference>
<feature type="transmembrane region" description="Helical" evidence="15">
    <location>
        <begin position="90"/>
        <end position="107"/>
    </location>
</feature>
<feature type="transmembrane region" description="Helical" evidence="15">
    <location>
        <begin position="312"/>
        <end position="334"/>
    </location>
</feature>
<feature type="transmembrane region" description="Helical" evidence="15">
    <location>
        <begin position="241"/>
        <end position="259"/>
    </location>
</feature>
<keyword evidence="8 15" id="KW-1133">Transmembrane helix</keyword>
<reference evidence="17" key="3">
    <citation type="submission" date="2025-09" db="UniProtKB">
        <authorList>
            <consortium name="Ensembl"/>
        </authorList>
    </citation>
    <scope>IDENTIFICATION</scope>
</reference>
<feature type="transmembrane region" description="Helical" evidence="15">
    <location>
        <begin position="199"/>
        <end position="221"/>
    </location>
</feature>